<evidence type="ECO:0000313" key="2">
    <source>
        <dbReference type="EMBL" id="ORE01872.1"/>
    </source>
</evidence>
<feature type="transmembrane region" description="Helical" evidence="1">
    <location>
        <begin position="46"/>
        <end position="64"/>
    </location>
</feature>
<protein>
    <submittedName>
        <fullName evidence="2">Uncharacterized protein</fullName>
    </submittedName>
</protein>
<dbReference type="Proteomes" id="UP000242414">
    <property type="component" value="Unassembled WGS sequence"/>
</dbReference>
<accession>A0A1X0QQ23</accession>
<dbReference type="AlphaFoldDB" id="A0A1X0QQ23"/>
<reference evidence="2" key="1">
    <citation type="journal article" date="2016" name="Proc. Natl. Acad. Sci. U.S.A.">
        <title>Lipid metabolic changes in an early divergent fungus govern the establishment of a mutualistic symbiosis with endobacteria.</title>
        <authorList>
            <person name="Lastovetsky O.A."/>
            <person name="Gaspar M.L."/>
            <person name="Mondo S.J."/>
            <person name="LaButti K.M."/>
            <person name="Sandor L."/>
            <person name="Grigoriev I.V."/>
            <person name="Henry S.A."/>
            <person name="Pawlowska T.E."/>
        </authorList>
    </citation>
    <scope>NUCLEOTIDE SEQUENCE [LARGE SCALE GENOMIC DNA]</scope>
    <source>
        <strain evidence="2">ATCC 52814</strain>
    </source>
</reference>
<keyword evidence="1" id="KW-0812">Transmembrane</keyword>
<keyword evidence="1" id="KW-1133">Transmembrane helix</keyword>
<proteinExistence type="predicted"/>
<organism evidence="2">
    <name type="scientific">Rhizopus microsporus var. microsporus</name>
    <dbReference type="NCBI Taxonomy" id="86635"/>
    <lineage>
        <taxon>Eukaryota</taxon>
        <taxon>Fungi</taxon>
        <taxon>Fungi incertae sedis</taxon>
        <taxon>Mucoromycota</taxon>
        <taxon>Mucoromycotina</taxon>
        <taxon>Mucoromycetes</taxon>
        <taxon>Mucorales</taxon>
        <taxon>Mucorineae</taxon>
        <taxon>Rhizopodaceae</taxon>
        <taxon>Rhizopus</taxon>
    </lineage>
</organism>
<feature type="transmembrane region" description="Helical" evidence="1">
    <location>
        <begin position="70"/>
        <end position="92"/>
    </location>
</feature>
<keyword evidence="1" id="KW-0472">Membrane</keyword>
<dbReference type="VEuPathDB" id="FungiDB:BCV72DRAFT_63653"/>
<sequence length="113" mass="13722">MLRHFIKQKSKKSRYVNITRPSFSSNITPKYFFTLYPVLKRGYTKSFIIVDILYLCKVFVYSGQWSCNSFIKYISFYCEKSCLQGIVILFYIERRVKRCMKRENDLFIHMTHQ</sequence>
<name>A0A1X0QQ23_RHIZD</name>
<gene>
    <name evidence="2" type="ORF">BCV72DRAFT_63653</name>
</gene>
<evidence type="ECO:0000256" key="1">
    <source>
        <dbReference type="SAM" id="Phobius"/>
    </source>
</evidence>
<dbReference type="EMBL" id="KV922091">
    <property type="protein sequence ID" value="ORE01872.1"/>
    <property type="molecule type" value="Genomic_DNA"/>
</dbReference>